<feature type="domain" description="Tc1-like transposase DDE" evidence="1">
    <location>
        <begin position="180"/>
        <end position="331"/>
    </location>
</feature>
<keyword evidence="3" id="KW-1185">Reference proteome</keyword>
<dbReference type="SUPFAM" id="SSF46689">
    <property type="entry name" value="Homeodomain-like"/>
    <property type="match status" value="1"/>
</dbReference>
<evidence type="ECO:0000259" key="1">
    <source>
        <dbReference type="Pfam" id="PF13358"/>
    </source>
</evidence>
<dbReference type="Pfam" id="PF13358">
    <property type="entry name" value="DDE_3"/>
    <property type="match status" value="1"/>
</dbReference>
<accession>A0ABY1QY40</accession>
<name>A0ABY1QY40_9BURK</name>
<evidence type="ECO:0000313" key="3">
    <source>
        <dbReference type="Proteomes" id="UP001158049"/>
    </source>
</evidence>
<dbReference type="InterPro" id="IPR038717">
    <property type="entry name" value="Tc1-like_DDE_dom"/>
</dbReference>
<dbReference type="EMBL" id="FXUL01000041">
    <property type="protein sequence ID" value="SMP81062.1"/>
    <property type="molecule type" value="Genomic_DNA"/>
</dbReference>
<dbReference type="Pfam" id="PF13565">
    <property type="entry name" value="HTH_32"/>
    <property type="match status" value="1"/>
</dbReference>
<dbReference type="Proteomes" id="UP001158049">
    <property type="component" value="Unassembled WGS sequence"/>
</dbReference>
<gene>
    <name evidence="2" type="ORF">SAMN06295970_14115</name>
</gene>
<dbReference type="InterPro" id="IPR047655">
    <property type="entry name" value="Transpos_IS630-like"/>
</dbReference>
<reference evidence="2 3" key="1">
    <citation type="submission" date="2017-05" db="EMBL/GenBank/DDBJ databases">
        <authorList>
            <person name="Varghese N."/>
            <person name="Submissions S."/>
        </authorList>
    </citation>
    <scope>NUCLEOTIDE SEQUENCE [LARGE SCALE GENOMIC DNA]</scope>
    <source>
        <strain evidence="2 3">DSM 26001</strain>
    </source>
</reference>
<dbReference type="NCBIfam" id="NF033545">
    <property type="entry name" value="transpos_IS630"/>
    <property type="match status" value="1"/>
</dbReference>
<comment type="caution">
    <text evidence="2">The sequence shown here is derived from an EMBL/GenBank/DDBJ whole genome shotgun (WGS) entry which is preliminary data.</text>
</comment>
<protein>
    <submittedName>
        <fullName evidence="2">Homeodomain-like domain-containing protein</fullName>
    </submittedName>
</protein>
<organism evidence="2 3">
    <name type="scientific">Noviherbaspirillum suwonense</name>
    <dbReference type="NCBI Taxonomy" id="1224511"/>
    <lineage>
        <taxon>Bacteria</taxon>
        <taxon>Pseudomonadati</taxon>
        <taxon>Pseudomonadota</taxon>
        <taxon>Betaproteobacteria</taxon>
        <taxon>Burkholderiales</taxon>
        <taxon>Oxalobacteraceae</taxon>
        <taxon>Noviherbaspirillum</taxon>
    </lineage>
</organism>
<sequence>MNVRYRVTLSEEERMALQEMLGKGRSQVREVKRAQILLAADQGASEDAIAKAVRTSAATIYRTKRRFVEQGLVAALHEAHRPGGRRKLSGKEEALLIATACSTPPAGRARWTLNLLVDTMVSLTAHDSLSRATIGRRLAVNDLKPWQHKMWCVPKVDSEYVARMEDVLDLYAQPPDPRRPLVCFDESPTQLIGHVREARPAAPGVPARIDYEYVRKGTANLFVHYDVHAGWRHVAVTDQRTSYQFAHQMKELDDRHYPQAECIRIVLDNLSTHTAAALYDTFEPGEARRILRRLEFHYVPKHASWLNMVEIEIGVLKQQCLARRIAERETLEREIALWQARRNQAAARIQWMFTTERAREKLSRVYRPLAIIRQEVAKKQATG</sequence>
<evidence type="ECO:0000313" key="2">
    <source>
        <dbReference type="EMBL" id="SMP81062.1"/>
    </source>
</evidence>
<dbReference type="InterPro" id="IPR009057">
    <property type="entry name" value="Homeodomain-like_sf"/>
</dbReference>
<proteinExistence type="predicted"/>
<dbReference type="RefSeq" id="WP_283445605.1">
    <property type="nucleotide sequence ID" value="NZ_FXUL01000041.1"/>
</dbReference>